<dbReference type="Gene3D" id="4.10.860.10">
    <property type="entry name" value="UVR domain"/>
    <property type="match status" value="1"/>
</dbReference>
<keyword evidence="1 5" id="KW-0677">Repeat</keyword>
<dbReference type="Pfam" id="PF07724">
    <property type="entry name" value="AAA_2"/>
    <property type="match status" value="1"/>
</dbReference>
<dbReference type="GO" id="GO:0005737">
    <property type="term" value="C:cytoplasm"/>
    <property type="evidence" value="ECO:0007669"/>
    <property type="project" value="TreeGrafter"/>
</dbReference>
<dbReference type="GO" id="GO:0005524">
    <property type="term" value="F:ATP binding"/>
    <property type="evidence" value="ECO:0007669"/>
    <property type="project" value="UniProtKB-KW"/>
</dbReference>
<dbReference type="InterPro" id="IPR041546">
    <property type="entry name" value="ClpA/ClpB_AAA_lid"/>
</dbReference>
<keyword evidence="2 6" id="KW-0547">Nucleotide-binding</keyword>
<evidence type="ECO:0000256" key="6">
    <source>
        <dbReference type="RuleBase" id="RU004432"/>
    </source>
</evidence>
<dbReference type="InterPro" id="IPR028299">
    <property type="entry name" value="ClpA/B_CS2"/>
</dbReference>
<dbReference type="Pfam" id="PF17871">
    <property type="entry name" value="AAA_lid_9"/>
    <property type="match status" value="1"/>
</dbReference>
<dbReference type="EMBL" id="CZBI01000002">
    <property type="protein sequence ID" value="CUP76797.1"/>
    <property type="molecule type" value="Genomic_DNA"/>
</dbReference>
<dbReference type="InterPro" id="IPR027417">
    <property type="entry name" value="P-loop_NTPase"/>
</dbReference>
<dbReference type="PANTHER" id="PTHR11638">
    <property type="entry name" value="ATP-DEPENDENT CLP PROTEASE"/>
    <property type="match status" value="1"/>
</dbReference>
<dbReference type="SUPFAM" id="SSF81923">
    <property type="entry name" value="Double Clp-N motif"/>
    <property type="match status" value="1"/>
</dbReference>
<dbReference type="Proteomes" id="UP000095541">
    <property type="component" value="Unassembled WGS sequence"/>
</dbReference>
<evidence type="ECO:0000256" key="2">
    <source>
        <dbReference type="ARBA" id="ARBA00022741"/>
    </source>
</evidence>
<dbReference type="FunFam" id="3.40.50.300:FF:000010">
    <property type="entry name" value="Chaperone clpB 1, putative"/>
    <property type="match status" value="1"/>
</dbReference>
<feature type="domain" description="UVR" evidence="9">
    <location>
        <begin position="460"/>
        <end position="495"/>
    </location>
</feature>
<evidence type="ECO:0000313" key="12">
    <source>
        <dbReference type="Proteomes" id="UP000095541"/>
    </source>
</evidence>
<dbReference type="SMART" id="SM01086">
    <property type="entry name" value="ClpB_D2-small"/>
    <property type="match status" value="1"/>
</dbReference>
<dbReference type="Pfam" id="PF02861">
    <property type="entry name" value="Clp_N"/>
    <property type="match status" value="1"/>
</dbReference>
<feature type="domain" description="Clp R" evidence="10">
    <location>
        <begin position="14"/>
        <end position="163"/>
    </location>
</feature>
<dbReference type="PRINTS" id="PR00300">
    <property type="entry name" value="CLPPROTEASEA"/>
</dbReference>
<gene>
    <name evidence="11" type="primary">clpC</name>
    <name evidence="11" type="ORF">ERS852557_01594</name>
</gene>
<dbReference type="AlphaFoldDB" id="A0A174QYI7"/>
<evidence type="ECO:0000256" key="4">
    <source>
        <dbReference type="ARBA" id="ARBA00023186"/>
    </source>
</evidence>
<evidence type="ECO:0000313" key="11">
    <source>
        <dbReference type="EMBL" id="CUP76797.1"/>
    </source>
</evidence>
<accession>A0A174QYI7</accession>
<keyword evidence="11" id="KW-0378">Hydrolase</keyword>
<protein>
    <submittedName>
        <fullName evidence="11">ATP-dependent Clp protease</fullName>
    </submittedName>
</protein>
<dbReference type="PROSITE" id="PS50151">
    <property type="entry name" value="UVR"/>
    <property type="match status" value="1"/>
</dbReference>
<dbReference type="GO" id="GO:0034605">
    <property type="term" value="P:cellular response to heat"/>
    <property type="evidence" value="ECO:0007669"/>
    <property type="project" value="TreeGrafter"/>
</dbReference>
<evidence type="ECO:0000256" key="5">
    <source>
        <dbReference type="PROSITE-ProRule" id="PRU01251"/>
    </source>
</evidence>
<dbReference type="PROSITE" id="PS00871">
    <property type="entry name" value="CLPAB_2"/>
    <property type="match status" value="1"/>
</dbReference>
<evidence type="ECO:0000256" key="7">
    <source>
        <dbReference type="SAM" id="Coils"/>
    </source>
</evidence>
<keyword evidence="11" id="KW-0645">Protease</keyword>
<organism evidence="11 12">
    <name type="scientific">Bacteroides thetaiotaomicron</name>
    <dbReference type="NCBI Taxonomy" id="818"/>
    <lineage>
        <taxon>Bacteria</taxon>
        <taxon>Pseudomonadati</taxon>
        <taxon>Bacteroidota</taxon>
        <taxon>Bacteroidia</taxon>
        <taxon>Bacteroidales</taxon>
        <taxon>Bacteroidaceae</taxon>
        <taxon>Bacteroides</taxon>
    </lineage>
</organism>
<evidence type="ECO:0000256" key="1">
    <source>
        <dbReference type="ARBA" id="ARBA00022737"/>
    </source>
</evidence>
<evidence type="ECO:0000256" key="8">
    <source>
        <dbReference type="SAM" id="MobiDB-lite"/>
    </source>
</evidence>
<dbReference type="InterPro" id="IPR004176">
    <property type="entry name" value="Clp_R_N"/>
</dbReference>
<keyword evidence="3 6" id="KW-0067">ATP-binding</keyword>
<dbReference type="FunFam" id="3.40.50.300:FF:000025">
    <property type="entry name" value="ATP-dependent Clp protease subunit"/>
    <property type="match status" value="1"/>
</dbReference>
<proteinExistence type="inferred from homology"/>
<dbReference type="InterPro" id="IPR018368">
    <property type="entry name" value="ClpA/B_CS1"/>
</dbReference>
<keyword evidence="4 6" id="KW-0143">Chaperone</keyword>
<dbReference type="Pfam" id="PF00004">
    <property type="entry name" value="AAA"/>
    <property type="match status" value="1"/>
</dbReference>
<dbReference type="PROSITE" id="PS00870">
    <property type="entry name" value="CLPAB_1"/>
    <property type="match status" value="1"/>
</dbReference>
<feature type="region of interest" description="Disordered" evidence="8">
    <location>
        <begin position="159"/>
        <end position="210"/>
    </location>
</feature>
<keyword evidence="7" id="KW-0175">Coiled coil</keyword>
<dbReference type="Gene3D" id="1.10.1780.10">
    <property type="entry name" value="Clp, N-terminal domain"/>
    <property type="match status" value="1"/>
</dbReference>
<dbReference type="InterPro" id="IPR036628">
    <property type="entry name" value="Clp_N_dom_sf"/>
</dbReference>
<dbReference type="InterPro" id="IPR001943">
    <property type="entry name" value="UVR_dom"/>
</dbReference>
<dbReference type="InterPro" id="IPR019489">
    <property type="entry name" value="Clp_ATPase_C"/>
</dbReference>
<dbReference type="InterPro" id="IPR050130">
    <property type="entry name" value="ClpA_ClpB"/>
</dbReference>
<dbReference type="GO" id="GO:0008233">
    <property type="term" value="F:peptidase activity"/>
    <property type="evidence" value="ECO:0007669"/>
    <property type="project" value="UniProtKB-KW"/>
</dbReference>
<dbReference type="PANTHER" id="PTHR11638:SF18">
    <property type="entry name" value="HEAT SHOCK PROTEIN 104"/>
    <property type="match status" value="1"/>
</dbReference>
<evidence type="ECO:0000256" key="3">
    <source>
        <dbReference type="ARBA" id="ARBA00022840"/>
    </source>
</evidence>
<comment type="similarity">
    <text evidence="6">Belongs to the ClpA/ClpB family.</text>
</comment>
<dbReference type="Gene3D" id="3.40.50.300">
    <property type="entry name" value="P-loop containing nucleotide triphosphate hydrolases"/>
    <property type="match status" value="2"/>
</dbReference>
<sequence length="854" mass="95628">MPVNNPLEEKEKSMNNQFSQRVSDIIVYSKEEANRLRSRHIGPEHLLLGMLRDGEGKAIEILSKLNTNLAAVKQQIEARLKTEADDMLLPDAEIPLSNDAAKILKMCILEARGMKSNIADTEHVLLAILRERNNMAASVLEANDVNYVKVLEQATLQPDVNSGMGFPEDDDDEEMSSPRSGGSGSEERQQQAQTASKKPANDTPVLDNFGTDMTKAAEEGRLDPVVGREKEIERLAQILSRRKKNNPILIGEPGVGKSAIVEGLALRIIQKKVSRILFDKRVVALDMTAVVAGTKYRGQFEERIRSILNELQRNPNVILFIDEIHTIVGAGSAAGSMDAANMLKPALARGEIQCIGATTLDEYRKNIEKDGALERRFQKVMVEPTTAAETLQILRNIKDKYEDHHNVNYTDEALEACVKLTDRYITDRNFPDKAIDALDEAGSRVHLTNVNVPKEIEEQEKLIEEAKSKKNEAVKSQNFELAASFRDKEKELTLQLDKMKREWENSLKENRQTVDAEEIANVISMMSGIPVQRMAQAEGIKLAGMKEDLQSKVIAQDPAIEKLVKAILRSRVGLKDPNKPIGTFMFLGPTGVGKTHLAKELAKYMFGSSDALIRIDMSEFMEKFTVSRLVGAPPGYVGYEEGGQLTEKVRRKPYSIVLLDEIEKAHPDVFNLLLQVMDEGRLTDSYGRMVDFKNTVVIMTSNIGTRQLKEFGRGVGFATQSRLDDKEFSRSVIQKALNKSFAPEFINRVDEIITFDQLSLEAITKIIDIELKGLYDRIESIGYKLVIDDEAKRFVAEKGYDVQFGARPLKRAIQTHLEDGLSELIITSSLKEKDVIQVSLNKEKDELEMKVITS</sequence>
<dbReference type="SUPFAM" id="SSF52540">
    <property type="entry name" value="P-loop containing nucleoside triphosphate hydrolases"/>
    <property type="match status" value="2"/>
</dbReference>
<dbReference type="Pfam" id="PF10431">
    <property type="entry name" value="ClpB_D2-small"/>
    <property type="match status" value="1"/>
</dbReference>
<feature type="coiled-coil region" evidence="7">
    <location>
        <begin position="456"/>
        <end position="502"/>
    </location>
</feature>
<evidence type="ECO:0000259" key="9">
    <source>
        <dbReference type="PROSITE" id="PS50151"/>
    </source>
</evidence>
<dbReference type="InterPro" id="IPR003959">
    <property type="entry name" value="ATPase_AAA_core"/>
</dbReference>
<dbReference type="Gene3D" id="1.10.8.60">
    <property type="match status" value="2"/>
</dbReference>
<dbReference type="CDD" id="cd19499">
    <property type="entry name" value="RecA-like_ClpB_Hsp104-like"/>
    <property type="match status" value="1"/>
</dbReference>
<dbReference type="InterPro" id="IPR001270">
    <property type="entry name" value="ClpA/B"/>
</dbReference>
<reference evidence="11 12" key="1">
    <citation type="submission" date="2015-09" db="EMBL/GenBank/DDBJ databases">
        <authorList>
            <consortium name="Pathogen Informatics"/>
        </authorList>
    </citation>
    <scope>NUCLEOTIDE SEQUENCE [LARGE SCALE GENOMIC DNA]</scope>
    <source>
        <strain evidence="11 12">2789STDY5834945</strain>
    </source>
</reference>
<dbReference type="GO" id="GO:0006508">
    <property type="term" value="P:proteolysis"/>
    <property type="evidence" value="ECO:0007669"/>
    <property type="project" value="UniProtKB-KW"/>
</dbReference>
<dbReference type="InterPro" id="IPR003593">
    <property type="entry name" value="AAA+_ATPase"/>
</dbReference>
<dbReference type="SMART" id="SM00382">
    <property type="entry name" value="AAA"/>
    <property type="match status" value="2"/>
</dbReference>
<dbReference type="CDD" id="cd00009">
    <property type="entry name" value="AAA"/>
    <property type="match status" value="1"/>
</dbReference>
<evidence type="ECO:0000259" key="10">
    <source>
        <dbReference type="PROSITE" id="PS51903"/>
    </source>
</evidence>
<name>A0A174QYI7_BACT4</name>
<dbReference type="GO" id="GO:0016887">
    <property type="term" value="F:ATP hydrolysis activity"/>
    <property type="evidence" value="ECO:0007669"/>
    <property type="project" value="InterPro"/>
</dbReference>
<dbReference type="PROSITE" id="PS51903">
    <property type="entry name" value="CLP_R"/>
    <property type="match status" value="1"/>
</dbReference>